<dbReference type="InterPro" id="IPR044608">
    <property type="entry name" value="Ect1/PCYT2"/>
</dbReference>
<evidence type="ECO:0000256" key="9">
    <source>
        <dbReference type="ARBA" id="ARBA00024191"/>
    </source>
</evidence>
<keyword evidence="5 13" id="KW-0548">Nucleotidyltransferase</keyword>
<evidence type="ECO:0000256" key="6">
    <source>
        <dbReference type="ARBA" id="ARBA00023098"/>
    </source>
</evidence>
<dbReference type="UniPathway" id="UPA00558">
    <property type="reaction ID" value="UER00742"/>
</dbReference>
<dbReference type="PANTHER" id="PTHR45780">
    <property type="entry name" value="ETHANOLAMINE-PHOSPHATE CYTIDYLYLTRANSFERASE"/>
    <property type="match status" value="1"/>
</dbReference>
<gene>
    <name evidence="13" type="primary">PCY1_1</name>
    <name evidence="13" type="ORF">FRACYDRAFT_205852</name>
</gene>
<comment type="pathway">
    <text evidence="1">Lipid metabolism.</text>
</comment>
<evidence type="ECO:0000256" key="11">
    <source>
        <dbReference type="ARBA" id="ARBA00031473"/>
    </source>
</evidence>
<evidence type="ECO:0000256" key="3">
    <source>
        <dbReference type="ARBA" id="ARBA00022516"/>
    </source>
</evidence>
<keyword evidence="14" id="KW-1185">Reference proteome</keyword>
<dbReference type="OrthoDB" id="40021at2759"/>
<dbReference type="Proteomes" id="UP000095751">
    <property type="component" value="Unassembled WGS sequence"/>
</dbReference>
<dbReference type="GO" id="GO:0005737">
    <property type="term" value="C:cytoplasm"/>
    <property type="evidence" value="ECO:0007669"/>
    <property type="project" value="TreeGrafter"/>
</dbReference>
<dbReference type="NCBIfam" id="TIGR00125">
    <property type="entry name" value="cyt_tran_rel"/>
    <property type="match status" value="2"/>
</dbReference>
<dbReference type="Pfam" id="PF01467">
    <property type="entry name" value="CTP_transf_like"/>
    <property type="match status" value="2"/>
</dbReference>
<comment type="pathway">
    <text evidence="9">Phospholipid metabolism; phosphatidylethanolamine biosynthesis; phosphatidylethanolamine from ethanolamine: step 2/3.</text>
</comment>
<comment type="similarity">
    <text evidence="2">Belongs to the cytidylyltransferase family.</text>
</comment>
<keyword evidence="8" id="KW-1208">Phospholipid metabolism</keyword>
<protein>
    <recommendedName>
        <fullName evidence="10">ethanolamine-phosphate cytidylyltransferase</fullName>
        <ecNumber evidence="10">2.7.7.14</ecNumber>
    </recommendedName>
    <alternativeName>
        <fullName evidence="11">CTP:phosphoethanolamine cytidylyltransferase</fullName>
    </alternativeName>
</protein>
<dbReference type="InterPro" id="IPR014729">
    <property type="entry name" value="Rossmann-like_a/b/a_fold"/>
</dbReference>
<keyword evidence="3" id="KW-0444">Lipid biosynthesis</keyword>
<dbReference type="GO" id="GO:0004306">
    <property type="term" value="F:ethanolamine-phosphate cytidylyltransferase activity"/>
    <property type="evidence" value="ECO:0007669"/>
    <property type="project" value="UniProtKB-EC"/>
</dbReference>
<feature type="domain" description="Cytidyltransferase-like" evidence="12">
    <location>
        <begin position="3"/>
        <end position="127"/>
    </location>
</feature>
<dbReference type="GO" id="GO:0006646">
    <property type="term" value="P:phosphatidylethanolamine biosynthetic process"/>
    <property type="evidence" value="ECO:0007669"/>
    <property type="project" value="UniProtKB-UniPathway"/>
</dbReference>
<dbReference type="Gene3D" id="3.40.50.620">
    <property type="entry name" value="HUPs"/>
    <property type="match status" value="2"/>
</dbReference>
<accession>A0A1E7FQX8</accession>
<dbReference type="InParanoid" id="A0A1E7FQX8"/>
<name>A0A1E7FQX8_9STRA</name>
<dbReference type="PANTHER" id="PTHR45780:SF2">
    <property type="entry name" value="ETHANOLAMINE-PHOSPHATE CYTIDYLYLTRANSFERASE"/>
    <property type="match status" value="1"/>
</dbReference>
<proteinExistence type="inferred from homology"/>
<evidence type="ECO:0000313" key="14">
    <source>
        <dbReference type="Proteomes" id="UP000095751"/>
    </source>
</evidence>
<dbReference type="AlphaFoldDB" id="A0A1E7FQX8"/>
<evidence type="ECO:0000256" key="2">
    <source>
        <dbReference type="ARBA" id="ARBA00010101"/>
    </source>
</evidence>
<keyword evidence="4 13" id="KW-0808">Transferase</keyword>
<evidence type="ECO:0000256" key="7">
    <source>
        <dbReference type="ARBA" id="ARBA00023209"/>
    </source>
</evidence>
<dbReference type="EC" id="2.7.7.14" evidence="10"/>
<dbReference type="EMBL" id="KV784354">
    <property type="protein sequence ID" value="OEU20556.1"/>
    <property type="molecule type" value="Genomic_DNA"/>
</dbReference>
<feature type="domain" description="Cytidyltransferase-like" evidence="12">
    <location>
        <begin position="179"/>
        <end position="269"/>
    </location>
</feature>
<evidence type="ECO:0000313" key="13">
    <source>
        <dbReference type="EMBL" id="OEU20556.1"/>
    </source>
</evidence>
<evidence type="ECO:0000256" key="4">
    <source>
        <dbReference type="ARBA" id="ARBA00022679"/>
    </source>
</evidence>
<organism evidence="13 14">
    <name type="scientific">Fragilariopsis cylindrus CCMP1102</name>
    <dbReference type="NCBI Taxonomy" id="635003"/>
    <lineage>
        <taxon>Eukaryota</taxon>
        <taxon>Sar</taxon>
        <taxon>Stramenopiles</taxon>
        <taxon>Ochrophyta</taxon>
        <taxon>Bacillariophyta</taxon>
        <taxon>Bacillariophyceae</taxon>
        <taxon>Bacillariophycidae</taxon>
        <taxon>Bacillariales</taxon>
        <taxon>Bacillariaceae</taxon>
        <taxon>Fragilariopsis</taxon>
    </lineage>
</organism>
<evidence type="ECO:0000256" key="8">
    <source>
        <dbReference type="ARBA" id="ARBA00023264"/>
    </source>
</evidence>
<dbReference type="InterPro" id="IPR004821">
    <property type="entry name" value="Cyt_trans-like"/>
</dbReference>
<evidence type="ECO:0000256" key="1">
    <source>
        <dbReference type="ARBA" id="ARBA00005189"/>
    </source>
</evidence>
<evidence type="ECO:0000259" key="12">
    <source>
        <dbReference type="Pfam" id="PF01467"/>
    </source>
</evidence>
<dbReference type="KEGG" id="fcy:FRACYDRAFT_205852"/>
<sequence>MEGAFDLMHFGHMNAFRLGRSLGTYLVVGINSDESITECKAPPLMNNDERRAMVQSCKFVDEVVENIPYIMNKEYIDWIFKTYNVDFIIHGDDPCIVDGRDVYETAKQAGKFRTIPRTEGVSTTDILGRMLLLTKEHHMKAGSAGVLGSQSKFLTTTRLLQLFSANVKSPTEDMRVIYIDGAWDMFHPGHVAILKAVKERGDYLIVGIHGDACVNKNRGMNLPLLNLHERVLSVLGCRFVDDVLIDAPYEISSEMISSLRIAEVIHGTCDEDDGYSSDKDERYRYAKEKGIFHMVKNPSTFCLKTIFERVRKNQEIFTTRFERKRNSETQHYKQKYNESSTS</sequence>
<evidence type="ECO:0000256" key="10">
    <source>
        <dbReference type="ARBA" id="ARBA00024221"/>
    </source>
</evidence>
<evidence type="ECO:0000256" key="5">
    <source>
        <dbReference type="ARBA" id="ARBA00022695"/>
    </source>
</evidence>
<keyword evidence="7" id="KW-0594">Phospholipid biosynthesis</keyword>
<dbReference type="SUPFAM" id="SSF52374">
    <property type="entry name" value="Nucleotidylyl transferase"/>
    <property type="match status" value="2"/>
</dbReference>
<reference evidence="13 14" key="1">
    <citation type="submission" date="2016-09" db="EMBL/GenBank/DDBJ databases">
        <title>Extensive genetic diversity and differential bi-allelic expression allows diatom success in the polar Southern Ocean.</title>
        <authorList>
            <consortium name="DOE Joint Genome Institute"/>
            <person name="Mock T."/>
            <person name="Otillar R.P."/>
            <person name="Strauss J."/>
            <person name="Dupont C."/>
            <person name="Frickenhaus S."/>
            <person name="Maumus F."/>
            <person name="Mcmullan M."/>
            <person name="Sanges R."/>
            <person name="Schmutz J."/>
            <person name="Toseland A."/>
            <person name="Valas R."/>
            <person name="Veluchamy A."/>
            <person name="Ward B.J."/>
            <person name="Allen A."/>
            <person name="Barry K."/>
            <person name="Falciatore A."/>
            <person name="Ferrante M."/>
            <person name="Fortunato A.E."/>
            <person name="Gloeckner G."/>
            <person name="Gruber A."/>
            <person name="Hipkin R."/>
            <person name="Janech M."/>
            <person name="Kroth P."/>
            <person name="Leese F."/>
            <person name="Lindquist E."/>
            <person name="Lyon B.R."/>
            <person name="Martin J."/>
            <person name="Mayer C."/>
            <person name="Parker M."/>
            <person name="Quesneville H."/>
            <person name="Raymond J."/>
            <person name="Uhlig C."/>
            <person name="Valentin K.U."/>
            <person name="Worden A.Z."/>
            <person name="Armbrust E.V."/>
            <person name="Bowler C."/>
            <person name="Green B."/>
            <person name="Moulton V."/>
            <person name="Van Oosterhout C."/>
            <person name="Grigoriev I."/>
        </authorList>
    </citation>
    <scope>NUCLEOTIDE SEQUENCE [LARGE SCALE GENOMIC DNA]</scope>
    <source>
        <strain evidence="13 14">CCMP1102</strain>
    </source>
</reference>
<keyword evidence="6" id="KW-0443">Lipid metabolism</keyword>
<dbReference type="FunCoup" id="A0A1E7FQX8">
    <property type="interactions" value="183"/>
</dbReference>